<keyword evidence="2" id="KW-1133">Transmembrane helix</keyword>
<evidence type="ECO:0000313" key="4">
    <source>
        <dbReference type="EMBL" id="MCI3244621.1"/>
    </source>
</evidence>
<name>A0ABS9XRD3_9ACTN</name>
<reference evidence="4" key="1">
    <citation type="submission" date="2022-03" db="EMBL/GenBank/DDBJ databases">
        <title>Streptomyces 7R015 and 7R016 isolated from Barleria lupulina in Thailand.</title>
        <authorList>
            <person name="Kanchanasin P."/>
            <person name="Phongsopitanun W."/>
            <person name="Tanasupawat S."/>
        </authorList>
    </citation>
    <scope>NUCLEOTIDE SEQUENCE</scope>
    <source>
        <strain evidence="4">7R016</strain>
    </source>
</reference>
<feature type="compositionally biased region" description="Low complexity" evidence="1">
    <location>
        <begin position="29"/>
        <end position="71"/>
    </location>
</feature>
<keyword evidence="5" id="KW-1185">Reference proteome</keyword>
<organism evidence="4 5">
    <name type="scientific">Streptomyces spinosisporus</name>
    <dbReference type="NCBI Taxonomy" id="2927582"/>
    <lineage>
        <taxon>Bacteria</taxon>
        <taxon>Bacillati</taxon>
        <taxon>Actinomycetota</taxon>
        <taxon>Actinomycetes</taxon>
        <taxon>Kitasatosporales</taxon>
        <taxon>Streptomycetaceae</taxon>
        <taxon>Streptomyces</taxon>
    </lineage>
</organism>
<evidence type="ECO:0000256" key="3">
    <source>
        <dbReference type="SAM" id="SignalP"/>
    </source>
</evidence>
<feature type="region of interest" description="Disordered" evidence="1">
    <location>
        <begin position="24"/>
        <end position="86"/>
    </location>
</feature>
<evidence type="ECO:0000256" key="2">
    <source>
        <dbReference type="SAM" id="Phobius"/>
    </source>
</evidence>
<accession>A0ABS9XRD3</accession>
<proteinExistence type="predicted"/>
<evidence type="ECO:0000313" key="5">
    <source>
        <dbReference type="Proteomes" id="UP001165270"/>
    </source>
</evidence>
<comment type="caution">
    <text evidence="4">The sequence shown here is derived from an EMBL/GenBank/DDBJ whole genome shotgun (WGS) entry which is preliminary data.</text>
</comment>
<keyword evidence="2" id="KW-0472">Membrane</keyword>
<evidence type="ECO:0000256" key="1">
    <source>
        <dbReference type="SAM" id="MobiDB-lite"/>
    </source>
</evidence>
<dbReference type="EMBL" id="JALDAX010000016">
    <property type="protein sequence ID" value="MCI3244621.1"/>
    <property type="molecule type" value="Genomic_DNA"/>
</dbReference>
<dbReference type="Proteomes" id="UP001165270">
    <property type="component" value="Unassembled WGS sequence"/>
</dbReference>
<feature type="transmembrane region" description="Helical" evidence="2">
    <location>
        <begin position="87"/>
        <end position="109"/>
    </location>
</feature>
<dbReference type="RefSeq" id="WP_016432366.1">
    <property type="nucleotide sequence ID" value="NZ_JALDAX010000016.1"/>
</dbReference>
<feature type="signal peptide" evidence="3">
    <location>
        <begin position="1"/>
        <end position="25"/>
    </location>
</feature>
<keyword evidence="2" id="KW-0812">Transmembrane</keyword>
<feature type="chain" id="PRO_5045641156" evidence="3">
    <location>
        <begin position="26"/>
        <end position="117"/>
    </location>
</feature>
<gene>
    <name evidence="4" type="ORF">MQN93_33415</name>
</gene>
<sequence length="117" mass="10938">MRRTGLSAMALACTAVLAGAVPAFADSGTSTPSPARTAATRTSPAPSAAEASPVPSAATRVPSRQVSVVPSGAPDTGVAPQSSGSGAGALIGGGAAAAVALGGGAVFLVRRRQANGA</sequence>
<protein>
    <submittedName>
        <fullName evidence="4">Tat pathway signal sequence domain protein</fullName>
    </submittedName>
</protein>
<keyword evidence="3" id="KW-0732">Signal</keyword>